<sequence length="776" mass="84899">MLQALPSGSTSVELSEGDRVAPAASPEAVWGALALLLAGQSRVRLSHDRGRNYSDRHERALTSAFPSAPAAVCGGFPGARVEPAWVLFDSVCVLAGWALVSASSVLALDGLLFEPGSWRALDASNGAVPGLVSSSLGNALGWVGKGGVATVFGRLRSDFRVVDVDLSGDRGDAVTGLVADWARKRGRWHLVRPSGGPLGRHHIFVHIDRAVLSQLKDYIGGLRRSFKVSSSSIDVRTAVRPLSAPHRSGTATQILGGARMLREVLRTCPAAAPTKPGAERRRRHTKVPPTAAGHGPRASWLDGALPSPRKARRVLPVEWAGFLKQGTRPQVGGTDHSGSTFELIVTKKMAAAGYTPAQAWETVLSAHPSAMPKACKNQERWVRYVWNRSVQDLALFLKDQDHAAAMSEPVPDEVLAAVAAARRRLHVLLWDYPARQRDTLACVGHAVLDRMERTGDLRVPVPEWNLVLDTGITSRQSIRAALRFLDGRLGLLHRDVLDPTQAATTSFEFEIKPLQAGAVLKSYQPSNHTPLPWLPLPRTSRRLWQALRQNGPLPLPALCHSAALPAELSTPVSPAVLRTARASLLSLERAGLARCTPEGPWEAIACPTSEHLAEGQSMREDLEHAAAAARSSYRSKQATSWAAQRRDALEKVHTRYKTWWENLTPEERQERQERHGRAFAKMSVRDQEAFKARQARQRISAGVDEANRYRTWWSNLTNQDYLQRSTERAAAFAALPQPLQEATVVSWKRHRRLFGLPAMSLSGNKRTLLLAGDPQA</sequence>
<protein>
    <submittedName>
        <fullName evidence="2">Uncharacterized protein</fullName>
    </submittedName>
</protein>
<organism evidence="2 3">
    <name type="scientific">Paenarthrobacter histidinolovorans</name>
    <dbReference type="NCBI Taxonomy" id="43664"/>
    <lineage>
        <taxon>Bacteria</taxon>
        <taxon>Bacillati</taxon>
        <taxon>Actinomycetota</taxon>
        <taxon>Actinomycetes</taxon>
        <taxon>Micrococcales</taxon>
        <taxon>Micrococcaceae</taxon>
        <taxon>Paenarthrobacter</taxon>
    </lineage>
</organism>
<reference evidence="2 3" key="1">
    <citation type="submission" date="2024-10" db="EMBL/GenBank/DDBJ databases">
        <title>Novel secondary metabolite-producing bacteria for plant disease control.</title>
        <authorList>
            <person name="Chevrette M."/>
        </authorList>
    </citation>
    <scope>NUCLEOTIDE SEQUENCE [LARGE SCALE GENOMIC DNA]</scope>
    <source>
        <strain evidence="2 3">J30 TE3557</strain>
    </source>
</reference>
<dbReference type="Proteomes" id="UP001620520">
    <property type="component" value="Unassembled WGS sequence"/>
</dbReference>
<feature type="region of interest" description="Disordered" evidence="1">
    <location>
        <begin position="272"/>
        <end position="304"/>
    </location>
</feature>
<evidence type="ECO:0000313" key="2">
    <source>
        <dbReference type="EMBL" id="MFK4637146.1"/>
    </source>
</evidence>
<evidence type="ECO:0000313" key="3">
    <source>
        <dbReference type="Proteomes" id="UP001620520"/>
    </source>
</evidence>
<proteinExistence type="predicted"/>
<gene>
    <name evidence="2" type="ORF">ABIA52_000035</name>
</gene>
<comment type="caution">
    <text evidence="2">The sequence shown here is derived from an EMBL/GenBank/DDBJ whole genome shotgun (WGS) entry which is preliminary data.</text>
</comment>
<accession>A0ABW8N4C4</accession>
<keyword evidence="3" id="KW-1185">Reference proteome</keyword>
<name>A0ABW8N4C4_9MICC</name>
<evidence type="ECO:0000256" key="1">
    <source>
        <dbReference type="SAM" id="MobiDB-lite"/>
    </source>
</evidence>
<dbReference type="EMBL" id="JBIYEW010000001">
    <property type="protein sequence ID" value="MFK4637146.1"/>
    <property type="molecule type" value="Genomic_DNA"/>
</dbReference>